<sequence length="1116" mass="120688">MNEAELKALESLRFDWAPVPDDIWRPLPFHVDGLHLPVLRTIADGVRDAERSPAASPIGLVMQGQRGSGKTHLLGRVREQVHEQGGYFFLVGLLDAGSFWDSVRMAMLDGLARPVPGTNDTQLTLLLRRLSERVGAPRRSRRAFMGQTDLTREDVDAFIKGLGDHDRQVAHSSQETARALALRASENVAHRDLADNYFNSGEENEPGERHEWGMRRAPRPAHLIVQDLSWLLALTGPSVIAIDQVDTLIAQVALQGDAAAPYVEPEQALMLARMADGLMMLRQITRRTLTVLACIPTSWTIIRTTAADTVADRFRQTPQLMRINDDDLARAIIEKRFRMRFAELGFEPPFPTWPVAPEAFDQAGRFTPRQLLRAIDDHVTECLEAGEVRILRQLGETATPKPRVRPGGDLDAYDQRFAELRAKADVMTPLTRDNEDQAVPPLLAAALTAWALERGDAGDAFSVDPPPSSDPPLHARLRLLLDEQTDDQAHWCFRAISAEHHHSAALSRIRKASMASAVDAGTPKRRLFLLRNGKWAAGERTRAAVAALEAAGGRTLTLSEDDLRTMSALQVMLAEATMDIRGWLTERRPAHGLIFVQQALSDVDSWTSAPPPRATEPAPPSVPPSAPALAEPGFTVGYDYHDGTAARLPLEALRKHATIFAGSGSGKTVLIRRIVEECALQGVSAIVLDPNNDLARLGDGWPAPPAQWGPDDAARAAEYLAGADVVVWTPRRASGRPLSFQPLPDFAGVRDDEDEFHEAVEAAVASLTPRAGLTGRTNKTQLGLAVLRKAVEHYGRRGGSRLQGLIDTLGNLPDGIIDIDDAEKIGLALSQTLTAAMVNDPLFGGHGTPMDPGLLLTPAAGKRARVSVISLVGLPSDDVRQSFVNQLQMALFAWIKKNPAGDRPLLGLLIMDEAQTFAPSGAMTACTQSTLALAAQARKYGLGLVFATQAPKGLHNRIPGNAATQMYGLMNSPIQIEAARDMAKAKGGDVPDISRLTVGEFYLAAEGAAPRKIRTPLSLTHHPRSPLTAEEVLERARPSDQDSRSAPPGEARTVKLVTRADVGGAEDGRELHRRGAGRDEGAGRGGPQEPGQQDEGSGAGRAGEDRRAVGDGPRTG</sequence>
<dbReference type="Proteomes" id="UP001151002">
    <property type="component" value="Unassembled WGS sequence"/>
</dbReference>
<dbReference type="CDD" id="cd01127">
    <property type="entry name" value="TrwB_TraG_TraD_VirD4"/>
    <property type="match status" value="1"/>
</dbReference>
<organism evidence="3 4">
    <name type="scientific">Paractinoplanes pyxinae</name>
    <dbReference type="NCBI Taxonomy" id="2997416"/>
    <lineage>
        <taxon>Bacteria</taxon>
        <taxon>Bacillati</taxon>
        <taxon>Actinomycetota</taxon>
        <taxon>Actinomycetes</taxon>
        <taxon>Micromonosporales</taxon>
        <taxon>Micromonosporaceae</taxon>
        <taxon>Paractinoplanes</taxon>
    </lineage>
</organism>
<feature type="compositionally biased region" description="Pro residues" evidence="1">
    <location>
        <begin position="609"/>
        <end position="625"/>
    </location>
</feature>
<evidence type="ECO:0000313" key="4">
    <source>
        <dbReference type="Proteomes" id="UP001151002"/>
    </source>
</evidence>
<dbReference type="PANTHER" id="PTHR30121:SF6">
    <property type="entry name" value="SLR6007 PROTEIN"/>
    <property type="match status" value="1"/>
</dbReference>
<comment type="caution">
    <text evidence="3">The sequence shown here is derived from an EMBL/GenBank/DDBJ whole genome shotgun (WGS) entry which is preliminary data.</text>
</comment>
<dbReference type="Gene3D" id="3.40.50.300">
    <property type="entry name" value="P-loop containing nucleotide triphosphate hydrolases"/>
    <property type="match status" value="2"/>
</dbReference>
<gene>
    <name evidence="3" type="ORF">OWR29_27930</name>
</gene>
<dbReference type="SMART" id="SM00382">
    <property type="entry name" value="AAA"/>
    <property type="match status" value="1"/>
</dbReference>
<name>A0ABT4B5R9_9ACTN</name>
<keyword evidence="4" id="KW-1185">Reference proteome</keyword>
<dbReference type="SUPFAM" id="SSF52540">
    <property type="entry name" value="P-loop containing nucleoside triphosphate hydrolases"/>
    <property type="match status" value="1"/>
</dbReference>
<dbReference type="InterPro" id="IPR002789">
    <property type="entry name" value="HerA_central"/>
</dbReference>
<evidence type="ECO:0000313" key="3">
    <source>
        <dbReference type="EMBL" id="MCY1141844.1"/>
    </source>
</evidence>
<feature type="region of interest" description="Disordered" evidence="1">
    <location>
        <begin position="605"/>
        <end position="625"/>
    </location>
</feature>
<dbReference type="InterPro" id="IPR003593">
    <property type="entry name" value="AAA+_ATPase"/>
</dbReference>
<evidence type="ECO:0000259" key="2">
    <source>
        <dbReference type="SMART" id="SM00382"/>
    </source>
</evidence>
<accession>A0ABT4B5R9</accession>
<dbReference type="Pfam" id="PF01935">
    <property type="entry name" value="DUF87"/>
    <property type="match status" value="1"/>
</dbReference>
<feature type="compositionally biased region" description="Basic and acidic residues" evidence="1">
    <location>
        <begin position="1032"/>
        <end position="1043"/>
    </location>
</feature>
<protein>
    <submittedName>
        <fullName evidence="3">DUF87 domain-containing protein</fullName>
    </submittedName>
</protein>
<reference evidence="3" key="1">
    <citation type="submission" date="2022-11" db="EMBL/GenBank/DDBJ databases">
        <authorList>
            <person name="Somphong A."/>
            <person name="Phongsopitanun W."/>
        </authorList>
    </citation>
    <scope>NUCLEOTIDE SEQUENCE</scope>
    <source>
        <strain evidence="3">Pm04-4</strain>
    </source>
</reference>
<feature type="region of interest" description="Disordered" evidence="1">
    <location>
        <begin position="1014"/>
        <end position="1116"/>
    </location>
</feature>
<feature type="domain" description="AAA+ ATPase" evidence="2">
    <location>
        <begin position="653"/>
        <end position="980"/>
    </location>
</feature>
<dbReference type="InterPro" id="IPR051162">
    <property type="entry name" value="T4SS_component"/>
</dbReference>
<dbReference type="RefSeq" id="WP_267566239.1">
    <property type="nucleotide sequence ID" value="NZ_JAPNTZ010000010.1"/>
</dbReference>
<dbReference type="EMBL" id="JAPNTZ010000010">
    <property type="protein sequence ID" value="MCY1141844.1"/>
    <property type="molecule type" value="Genomic_DNA"/>
</dbReference>
<proteinExistence type="predicted"/>
<dbReference type="InterPro" id="IPR027417">
    <property type="entry name" value="P-loop_NTPase"/>
</dbReference>
<evidence type="ECO:0000256" key="1">
    <source>
        <dbReference type="SAM" id="MobiDB-lite"/>
    </source>
</evidence>
<dbReference type="PANTHER" id="PTHR30121">
    <property type="entry name" value="UNCHARACTERIZED PROTEIN YJGR-RELATED"/>
    <property type="match status" value="1"/>
</dbReference>